<gene>
    <name evidence="1" type="ORF">MONAX_5E011084</name>
</gene>
<dbReference type="AlphaFoldDB" id="A0A5E4BXG7"/>
<name>A0A5E4BXG7_MARMO</name>
<keyword evidence="2" id="KW-1185">Reference proteome</keyword>
<accession>A0A5E4BXG7</accession>
<reference evidence="1" key="1">
    <citation type="submission" date="2019-04" db="EMBL/GenBank/DDBJ databases">
        <authorList>
            <person name="Alioto T."/>
            <person name="Alioto T."/>
        </authorList>
    </citation>
    <scope>NUCLEOTIDE SEQUENCE [LARGE SCALE GENOMIC DNA]</scope>
</reference>
<organism evidence="1 2">
    <name type="scientific">Marmota monax</name>
    <name type="common">Woodchuck</name>
    <dbReference type="NCBI Taxonomy" id="9995"/>
    <lineage>
        <taxon>Eukaryota</taxon>
        <taxon>Metazoa</taxon>
        <taxon>Chordata</taxon>
        <taxon>Craniata</taxon>
        <taxon>Vertebrata</taxon>
        <taxon>Euteleostomi</taxon>
        <taxon>Mammalia</taxon>
        <taxon>Eutheria</taxon>
        <taxon>Euarchontoglires</taxon>
        <taxon>Glires</taxon>
        <taxon>Rodentia</taxon>
        <taxon>Sciuromorpha</taxon>
        <taxon>Sciuridae</taxon>
        <taxon>Xerinae</taxon>
        <taxon>Marmotini</taxon>
        <taxon>Marmota</taxon>
    </lineage>
</organism>
<comment type="caution">
    <text evidence="1">The sequence shown here is derived from an EMBL/GenBank/DDBJ whole genome shotgun (WGS) entry which is preliminary data.</text>
</comment>
<dbReference type="EMBL" id="CABDUW010000737">
    <property type="protein sequence ID" value="VTJ74348.1"/>
    <property type="molecule type" value="Genomic_DNA"/>
</dbReference>
<sequence length="84" mass="9079">MGKAAARASCWTEEASPAEAVLCWGKPDASRRPSAAAAAAARGASTAFSLQARFPKSLRSLWRRPQIHTVHLCEAYLPRKLQST</sequence>
<protein>
    <submittedName>
        <fullName evidence="1">Uncharacterized protein</fullName>
    </submittedName>
</protein>
<dbReference type="Proteomes" id="UP000335636">
    <property type="component" value="Unassembled WGS sequence"/>
</dbReference>
<evidence type="ECO:0000313" key="2">
    <source>
        <dbReference type="Proteomes" id="UP000335636"/>
    </source>
</evidence>
<evidence type="ECO:0000313" key="1">
    <source>
        <dbReference type="EMBL" id="VTJ74348.1"/>
    </source>
</evidence>
<proteinExistence type="predicted"/>